<dbReference type="Gene3D" id="1.20.5.100">
    <property type="entry name" value="Cytochrome c1, transmembrane anchor, C-terminal"/>
    <property type="match status" value="1"/>
</dbReference>
<comment type="pathway">
    <text evidence="1">Nucleotide-sugar biosynthesis; UDP-alpha-D-glucuronate biosynthesis; UDP-alpha-D-glucuronate from UDP-alpha-D-glucose: step 1/1.</text>
</comment>
<dbReference type="PANTHER" id="PTHR43750:SF4">
    <property type="entry name" value="UDP-GLUCOSE 6-DEHYDROGENASE YWQF"/>
    <property type="match status" value="1"/>
</dbReference>
<dbReference type="InterPro" id="IPR036220">
    <property type="entry name" value="UDP-Glc/GDP-Man_DH_C_sf"/>
</dbReference>
<dbReference type="Pfam" id="PF03721">
    <property type="entry name" value="UDPG_MGDP_dh_N"/>
    <property type="match status" value="1"/>
</dbReference>
<name>A0ABS2QC88_9BACI</name>
<proteinExistence type="inferred from homology"/>
<dbReference type="InterPro" id="IPR014027">
    <property type="entry name" value="UDP-Glc/GDP-Man_DH_C"/>
</dbReference>
<dbReference type="InterPro" id="IPR014026">
    <property type="entry name" value="UDP-Glc/GDP-Man_DH_dimer"/>
</dbReference>
<dbReference type="SMART" id="SM00984">
    <property type="entry name" value="UDPG_MGDP_dh_C"/>
    <property type="match status" value="1"/>
</dbReference>
<dbReference type="InterPro" id="IPR028357">
    <property type="entry name" value="UDPglc_DH_bac"/>
</dbReference>
<reference evidence="9 10" key="1">
    <citation type="submission" date="2021-01" db="EMBL/GenBank/DDBJ databases">
        <title>Genomic Encyclopedia of Type Strains, Phase IV (KMG-IV): sequencing the most valuable type-strain genomes for metagenomic binning, comparative biology and taxonomic classification.</title>
        <authorList>
            <person name="Goeker M."/>
        </authorList>
    </citation>
    <scope>NUCLEOTIDE SEQUENCE [LARGE SCALE GENOMIC DNA]</scope>
    <source>
        <strain evidence="9 10">DSM 105482</strain>
    </source>
</reference>
<dbReference type="NCBIfam" id="TIGR03026">
    <property type="entry name" value="NDP-sugDHase"/>
    <property type="match status" value="1"/>
</dbReference>
<protein>
    <recommendedName>
        <fullName evidence="3 7">UDP-glucose 6-dehydrogenase</fullName>
        <ecNumber evidence="3 7">1.1.1.22</ecNumber>
    </recommendedName>
</protein>
<dbReference type="PIRSF" id="PIRSF000124">
    <property type="entry name" value="UDPglc_GDPman_dh"/>
    <property type="match status" value="1"/>
</dbReference>
<dbReference type="GO" id="GO:0003979">
    <property type="term" value="F:UDP-glucose 6-dehydrogenase activity"/>
    <property type="evidence" value="ECO:0007669"/>
    <property type="project" value="UniProtKB-EC"/>
</dbReference>
<evidence type="ECO:0000256" key="4">
    <source>
        <dbReference type="ARBA" id="ARBA00023002"/>
    </source>
</evidence>
<evidence type="ECO:0000256" key="5">
    <source>
        <dbReference type="ARBA" id="ARBA00023027"/>
    </source>
</evidence>
<keyword evidence="10" id="KW-1185">Reference proteome</keyword>
<evidence type="ECO:0000259" key="8">
    <source>
        <dbReference type="SMART" id="SM00984"/>
    </source>
</evidence>
<dbReference type="Proteomes" id="UP000823486">
    <property type="component" value="Unassembled WGS sequence"/>
</dbReference>
<comment type="catalytic activity">
    <reaction evidence="6 7">
        <text>UDP-alpha-D-glucose + 2 NAD(+) + H2O = UDP-alpha-D-glucuronate + 2 NADH + 3 H(+)</text>
        <dbReference type="Rhea" id="RHEA:23596"/>
        <dbReference type="ChEBI" id="CHEBI:15377"/>
        <dbReference type="ChEBI" id="CHEBI:15378"/>
        <dbReference type="ChEBI" id="CHEBI:57540"/>
        <dbReference type="ChEBI" id="CHEBI:57945"/>
        <dbReference type="ChEBI" id="CHEBI:58052"/>
        <dbReference type="ChEBI" id="CHEBI:58885"/>
        <dbReference type="EC" id="1.1.1.22"/>
    </reaction>
</comment>
<gene>
    <name evidence="9" type="ORF">JOC77_000186</name>
</gene>
<dbReference type="InterPro" id="IPR036291">
    <property type="entry name" value="NAD(P)-bd_dom_sf"/>
</dbReference>
<dbReference type="Pfam" id="PF03720">
    <property type="entry name" value="UDPG_MGDP_dh_C"/>
    <property type="match status" value="1"/>
</dbReference>
<dbReference type="EC" id="1.1.1.22" evidence="3 7"/>
<evidence type="ECO:0000256" key="3">
    <source>
        <dbReference type="ARBA" id="ARBA00012954"/>
    </source>
</evidence>
<organism evidence="9 10">
    <name type="scientific">Peribacillus deserti</name>
    <dbReference type="NCBI Taxonomy" id="673318"/>
    <lineage>
        <taxon>Bacteria</taxon>
        <taxon>Bacillati</taxon>
        <taxon>Bacillota</taxon>
        <taxon>Bacilli</taxon>
        <taxon>Bacillales</taxon>
        <taxon>Bacillaceae</taxon>
        <taxon>Peribacillus</taxon>
    </lineage>
</organism>
<evidence type="ECO:0000256" key="7">
    <source>
        <dbReference type="PIRNR" id="PIRNR000124"/>
    </source>
</evidence>
<evidence type="ECO:0000256" key="2">
    <source>
        <dbReference type="ARBA" id="ARBA00006601"/>
    </source>
</evidence>
<dbReference type="SUPFAM" id="SSF51735">
    <property type="entry name" value="NAD(P)-binding Rossmann-fold domains"/>
    <property type="match status" value="1"/>
</dbReference>
<evidence type="ECO:0000256" key="1">
    <source>
        <dbReference type="ARBA" id="ARBA00004701"/>
    </source>
</evidence>
<dbReference type="RefSeq" id="WP_204537464.1">
    <property type="nucleotide sequence ID" value="NZ_JAFBFI010000001.1"/>
</dbReference>
<accession>A0ABS2QC88</accession>
<evidence type="ECO:0000313" key="9">
    <source>
        <dbReference type="EMBL" id="MBM7690783.1"/>
    </source>
</evidence>
<dbReference type="InterPro" id="IPR001732">
    <property type="entry name" value="UDP-Glc/GDP-Man_DH_N"/>
</dbReference>
<dbReference type="InterPro" id="IPR017476">
    <property type="entry name" value="UDP-Glc/GDP-Man"/>
</dbReference>
<dbReference type="SUPFAM" id="SSF48179">
    <property type="entry name" value="6-phosphogluconate dehydrogenase C-terminal domain-like"/>
    <property type="match status" value="1"/>
</dbReference>
<dbReference type="SUPFAM" id="SSF52413">
    <property type="entry name" value="UDP-glucose/GDP-mannose dehydrogenase C-terminal domain"/>
    <property type="match status" value="1"/>
</dbReference>
<keyword evidence="4 7" id="KW-0560">Oxidoreductase</keyword>
<sequence>MYKIAVAGTGYVGLVAGVCFAEVGHQVTCVDIDEKKVNKMKSGVSPIYEHRLEELMQKNYAARRIEYTTDYKSAYEDADAIFIGVGTPEQTDGSANLSYIATVARQIAESIKKDCLVVVKSTVPVGTNDKVEQFINDFLIHDVKVEVASNPEFLAQGSAVIDTLYAERIIIGTESKWAEEILMKIYHPFKLPIVSVNRRSAEMIKYASNDFLALKISYMNDIANLCELVGADIQDVAKGMSFDDRIGSKFLNAGIGFGGSCFPKDTKALDYIARQNGYELKTVKAAINVNKEQKTMLVKKARKRLITFNGLKVAVLGLTFKPGTDDLREAASLENIPLLLEQGADIYAYDPAGAGNFAKIHPEGKNGKGSITYVSNIKHALEGANVCFIFTEWGEVKAVTPETYEKLMRTPLVFDGRNIYGVEEMSRAGVEYHSIGRKASARSRKTVREGIGQIASNKQPIRQ</sequence>
<evidence type="ECO:0000313" key="10">
    <source>
        <dbReference type="Proteomes" id="UP000823486"/>
    </source>
</evidence>
<comment type="caution">
    <text evidence="9">The sequence shown here is derived from an EMBL/GenBank/DDBJ whole genome shotgun (WGS) entry which is preliminary data.</text>
</comment>
<dbReference type="Pfam" id="PF00984">
    <property type="entry name" value="UDPG_MGDP_dh"/>
    <property type="match status" value="1"/>
</dbReference>
<keyword evidence="5 7" id="KW-0520">NAD</keyword>
<dbReference type="PIRSF" id="PIRSF500134">
    <property type="entry name" value="UDPglc_DH_bac"/>
    <property type="match status" value="1"/>
</dbReference>
<evidence type="ECO:0000256" key="6">
    <source>
        <dbReference type="ARBA" id="ARBA00047473"/>
    </source>
</evidence>
<dbReference type="Gene3D" id="3.40.50.720">
    <property type="entry name" value="NAD(P)-binding Rossmann-like Domain"/>
    <property type="match status" value="2"/>
</dbReference>
<comment type="similarity">
    <text evidence="2 7">Belongs to the UDP-glucose/GDP-mannose dehydrogenase family.</text>
</comment>
<dbReference type="EMBL" id="JAFBFI010000001">
    <property type="protein sequence ID" value="MBM7690783.1"/>
    <property type="molecule type" value="Genomic_DNA"/>
</dbReference>
<feature type="domain" description="UDP-glucose/GDP-mannose dehydrogenase C-terminal" evidence="8">
    <location>
        <begin position="314"/>
        <end position="422"/>
    </location>
</feature>
<dbReference type="InterPro" id="IPR008927">
    <property type="entry name" value="6-PGluconate_DH-like_C_sf"/>
</dbReference>
<dbReference type="PANTHER" id="PTHR43750">
    <property type="entry name" value="UDP-GLUCOSE 6-DEHYDROGENASE TUAD"/>
    <property type="match status" value="1"/>
</dbReference>